<dbReference type="OrthoDB" id="8930068at2759"/>
<dbReference type="GO" id="GO:0043197">
    <property type="term" value="C:dendritic spine"/>
    <property type="evidence" value="ECO:0007669"/>
    <property type="project" value="TreeGrafter"/>
</dbReference>
<evidence type="ECO:0000256" key="2">
    <source>
        <dbReference type="ARBA" id="ARBA00023043"/>
    </source>
</evidence>
<protein>
    <submittedName>
        <fullName evidence="4">Uncharacterized protein</fullName>
    </submittedName>
</protein>
<dbReference type="InterPro" id="IPR050889">
    <property type="entry name" value="Dendritic_Spine_Reg/Scaffold"/>
</dbReference>
<dbReference type="STRING" id="75743.A0A401NYU0"/>
<sequence length="178" mass="19431">VSRLLILGGANVNYRTEVLNNAPILCVQSHLGNSDMVALLLEFGANVDACSESGLTPLGYAAASGHLTVIHLLSKRRAKVDHLDKNGQCALVHAALRGHLEVVKFLIQADWTLIGQQQGVFKKSHAVQQALIAAASMGYTEIVSYLLDLPEKDEEEVERAQINSFDTLWGETGNYRHK</sequence>
<dbReference type="Gene3D" id="1.25.40.20">
    <property type="entry name" value="Ankyrin repeat-containing domain"/>
    <property type="match status" value="1"/>
</dbReference>
<dbReference type="InterPro" id="IPR036770">
    <property type="entry name" value="Ankyrin_rpt-contain_sf"/>
</dbReference>
<dbReference type="FunFam" id="1.25.40.20:FF:000036">
    <property type="entry name" value="protein TANC2 isoform X2"/>
    <property type="match status" value="1"/>
</dbReference>
<proteinExistence type="predicted"/>
<dbReference type="PROSITE" id="PS50088">
    <property type="entry name" value="ANK_REPEAT"/>
    <property type="match status" value="1"/>
</dbReference>
<name>A0A401NYU0_SCYTO</name>
<dbReference type="InterPro" id="IPR002110">
    <property type="entry name" value="Ankyrin_rpt"/>
</dbReference>
<evidence type="ECO:0000256" key="3">
    <source>
        <dbReference type="PROSITE-ProRule" id="PRU00023"/>
    </source>
</evidence>
<dbReference type="SMART" id="SM00248">
    <property type="entry name" value="ANK"/>
    <property type="match status" value="4"/>
</dbReference>
<organism evidence="4 5">
    <name type="scientific">Scyliorhinus torazame</name>
    <name type="common">Cloudy catshark</name>
    <name type="synonym">Catulus torazame</name>
    <dbReference type="NCBI Taxonomy" id="75743"/>
    <lineage>
        <taxon>Eukaryota</taxon>
        <taxon>Metazoa</taxon>
        <taxon>Chordata</taxon>
        <taxon>Craniata</taxon>
        <taxon>Vertebrata</taxon>
        <taxon>Chondrichthyes</taxon>
        <taxon>Elasmobranchii</taxon>
        <taxon>Galeomorphii</taxon>
        <taxon>Galeoidea</taxon>
        <taxon>Carcharhiniformes</taxon>
        <taxon>Scyliorhinidae</taxon>
        <taxon>Scyliorhinus</taxon>
    </lineage>
</organism>
<dbReference type="PANTHER" id="PTHR24166">
    <property type="entry name" value="ROLLING PEBBLES, ISOFORM B"/>
    <property type="match status" value="1"/>
</dbReference>
<keyword evidence="1" id="KW-0677">Repeat</keyword>
<evidence type="ECO:0000313" key="4">
    <source>
        <dbReference type="EMBL" id="GCB66036.1"/>
    </source>
</evidence>
<dbReference type="Proteomes" id="UP000288216">
    <property type="component" value="Unassembled WGS sequence"/>
</dbReference>
<keyword evidence="5" id="KW-1185">Reference proteome</keyword>
<dbReference type="Pfam" id="PF12796">
    <property type="entry name" value="Ank_2"/>
    <property type="match status" value="1"/>
</dbReference>
<evidence type="ECO:0000313" key="5">
    <source>
        <dbReference type="Proteomes" id="UP000288216"/>
    </source>
</evidence>
<dbReference type="PANTHER" id="PTHR24166:SF21">
    <property type="entry name" value="PROTEIN TANC2"/>
    <property type="match status" value="1"/>
</dbReference>
<comment type="caution">
    <text evidence="4">The sequence shown here is derived from an EMBL/GenBank/DDBJ whole genome shotgun (WGS) entry which is preliminary data.</text>
</comment>
<reference evidence="4 5" key="1">
    <citation type="journal article" date="2018" name="Nat. Ecol. Evol.">
        <title>Shark genomes provide insights into elasmobranch evolution and the origin of vertebrates.</title>
        <authorList>
            <person name="Hara Y"/>
            <person name="Yamaguchi K"/>
            <person name="Onimaru K"/>
            <person name="Kadota M"/>
            <person name="Koyanagi M"/>
            <person name="Keeley SD"/>
            <person name="Tatsumi K"/>
            <person name="Tanaka K"/>
            <person name="Motone F"/>
            <person name="Kageyama Y"/>
            <person name="Nozu R"/>
            <person name="Adachi N"/>
            <person name="Nishimura O"/>
            <person name="Nakagawa R"/>
            <person name="Tanegashima C"/>
            <person name="Kiyatake I"/>
            <person name="Matsumoto R"/>
            <person name="Murakumo K"/>
            <person name="Nishida K"/>
            <person name="Terakita A"/>
            <person name="Kuratani S"/>
            <person name="Sato K"/>
            <person name="Hyodo S Kuraku.S."/>
        </authorList>
    </citation>
    <scope>NUCLEOTIDE SEQUENCE [LARGE SCALE GENOMIC DNA]</scope>
</reference>
<evidence type="ECO:0000256" key="1">
    <source>
        <dbReference type="ARBA" id="ARBA00022737"/>
    </source>
</evidence>
<feature type="repeat" description="ANK" evidence="3">
    <location>
        <begin position="53"/>
        <end position="85"/>
    </location>
</feature>
<dbReference type="AlphaFoldDB" id="A0A401NYU0"/>
<accession>A0A401NYU0</accession>
<dbReference type="EMBL" id="BFAA01001476">
    <property type="protein sequence ID" value="GCB66036.1"/>
    <property type="molecule type" value="Genomic_DNA"/>
</dbReference>
<dbReference type="PROSITE" id="PS50297">
    <property type="entry name" value="ANK_REP_REGION"/>
    <property type="match status" value="1"/>
</dbReference>
<dbReference type="Pfam" id="PF00023">
    <property type="entry name" value="Ank"/>
    <property type="match status" value="1"/>
</dbReference>
<gene>
    <name evidence="4" type="ORF">scyTo_0004894</name>
</gene>
<dbReference type="GO" id="GO:0061001">
    <property type="term" value="P:regulation of dendritic spine morphogenesis"/>
    <property type="evidence" value="ECO:0007669"/>
    <property type="project" value="TreeGrafter"/>
</dbReference>
<keyword evidence="2 3" id="KW-0040">ANK repeat</keyword>
<dbReference type="SUPFAM" id="SSF48403">
    <property type="entry name" value="Ankyrin repeat"/>
    <property type="match status" value="1"/>
</dbReference>
<feature type="non-terminal residue" evidence="4">
    <location>
        <position position="1"/>
    </location>
</feature>